<feature type="transmembrane region" description="Helical" evidence="3">
    <location>
        <begin position="148"/>
        <end position="168"/>
    </location>
</feature>
<dbReference type="PANTHER" id="PTHR34295:SF1">
    <property type="entry name" value="BIOTIN TRANSPORTER BIOY"/>
    <property type="match status" value="1"/>
</dbReference>
<reference evidence="4" key="1">
    <citation type="submission" date="2019-12" db="EMBL/GenBank/DDBJ databases">
        <authorList>
            <person name="zhang j."/>
            <person name="sun C.M."/>
        </authorList>
    </citation>
    <scope>NUCLEOTIDE SEQUENCE</scope>
    <source>
        <strain evidence="4">NS-1</strain>
    </source>
</reference>
<name>A0A8A7KE77_9FIRM</name>
<dbReference type="AlphaFoldDB" id="A0A8A7KE77"/>
<evidence type="ECO:0000313" key="4">
    <source>
        <dbReference type="EMBL" id="QTL97739.1"/>
    </source>
</evidence>
<dbReference type="RefSeq" id="WP_230869357.1">
    <property type="nucleotide sequence ID" value="NZ_CP046640.1"/>
</dbReference>
<feature type="transmembrane region" description="Helical" evidence="3">
    <location>
        <begin position="81"/>
        <end position="98"/>
    </location>
</feature>
<dbReference type="EMBL" id="CP046640">
    <property type="protein sequence ID" value="QTL97739.1"/>
    <property type="molecule type" value="Genomic_DNA"/>
</dbReference>
<protein>
    <recommendedName>
        <fullName evidence="2">Biotin transporter</fullName>
    </recommendedName>
</protein>
<keyword evidence="2" id="KW-1003">Cell membrane</keyword>
<dbReference type="Gene3D" id="1.10.1760.20">
    <property type="match status" value="1"/>
</dbReference>
<evidence type="ECO:0000256" key="1">
    <source>
        <dbReference type="ARBA" id="ARBA00010692"/>
    </source>
</evidence>
<sequence>MKTKEMVLVAIFAALTAIGAFIRIPIPYVPITLQVFFVFMAGLILGKKLAPLSQLLYVFIGLIGIPIFTEGGGPGYILKPSFGYLLGFIAGAYVIGMLTENGELNFKRSIIAGLTGIIVIYIIGLPYLYIILNYVVGASITINKTLQIGLFTSLPGDIIKLLIVSLIAPKIYRSLQNY</sequence>
<accession>A0A8A7KE77</accession>
<keyword evidence="5" id="KW-1185">Reference proteome</keyword>
<dbReference type="GO" id="GO:0015225">
    <property type="term" value="F:biotin transmembrane transporter activity"/>
    <property type="evidence" value="ECO:0007669"/>
    <property type="project" value="UniProtKB-UniRule"/>
</dbReference>
<comment type="subcellular location">
    <subcellularLocation>
        <location evidence="2">Cell membrane</location>
        <topology evidence="2">Multi-pass membrane protein</topology>
    </subcellularLocation>
</comment>
<dbReference type="Proteomes" id="UP000665020">
    <property type="component" value="Chromosome"/>
</dbReference>
<comment type="similarity">
    <text evidence="1 2">Belongs to the BioY family.</text>
</comment>
<evidence type="ECO:0000256" key="3">
    <source>
        <dbReference type="SAM" id="Phobius"/>
    </source>
</evidence>
<dbReference type="KEGG" id="ifn:GM661_06925"/>
<feature type="transmembrane region" description="Helical" evidence="3">
    <location>
        <begin position="52"/>
        <end position="69"/>
    </location>
</feature>
<dbReference type="PIRSF" id="PIRSF016661">
    <property type="entry name" value="BioY"/>
    <property type="match status" value="1"/>
</dbReference>
<keyword evidence="2" id="KW-0813">Transport</keyword>
<organism evidence="4 5">
    <name type="scientific">Iocasia fonsfrigidae</name>
    <dbReference type="NCBI Taxonomy" id="2682810"/>
    <lineage>
        <taxon>Bacteria</taxon>
        <taxon>Bacillati</taxon>
        <taxon>Bacillota</taxon>
        <taxon>Clostridia</taxon>
        <taxon>Halanaerobiales</taxon>
        <taxon>Halanaerobiaceae</taxon>
        <taxon>Iocasia</taxon>
    </lineage>
</organism>
<evidence type="ECO:0000313" key="5">
    <source>
        <dbReference type="Proteomes" id="UP000665020"/>
    </source>
</evidence>
<dbReference type="Pfam" id="PF02632">
    <property type="entry name" value="BioY"/>
    <property type="match status" value="1"/>
</dbReference>
<keyword evidence="2 3" id="KW-0472">Membrane</keyword>
<feature type="transmembrane region" description="Helical" evidence="3">
    <location>
        <begin position="110"/>
        <end position="136"/>
    </location>
</feature>
<evidence type="ECO:0000256" key="2">
    <source>
        <dbReference type="PIRNR" id="PIRNR016661"/>
    </source>
</evidence>
<keyword evidence="3" id="KW-0812">Transmembrane</keyword>
<dbReference type="InterPro" id="IPR003784">
    <property type="entry name" value="BioY"/>
</dbReference>
<dbReference type="PANTHER" id="PTHR34295">
    <property type="entry name" value="BIOTIN TRANSPORTER BIOY"/>
    <property type="match status" value="1"/>
</dbReference>
<feature type="transmembrane region" description="Helical" evidence="3">
    <location>
        <begin position="29"/>
        <end position="45"/>
    </location>
</feature>
<keyword evidence="3" id="KW-1133">Transmembrane helix</keyword>
<proteinExistence type="inferred from homology"/>
<dbReference type="GO" id="GO:0005886">
    <property type="term" value="C:plasma membrane"/>
    <property type="evidence" value="ECO:0007669"/>
    <property type="project" value="UniProtKB-SubCell"/>
</dbReference>
<gene>
    <name evidence="4" type="ORF">GM661_06925</name>
</gene>